<evidence type="ECO:0000256" key="5">
    <source>
        <dbReference type="ARBA" id="ARBA00013151"/>
    </source>
</evidence>
<dbReference type="InterPro" id="IPR018225">
    <property type="entry name" value="Transaldolase_AS"/>
</dbReference>
<comment type="function">
    <text evidence="1 11">Transaldolase is important for the balance of metabolites in the pentose-phosphate pathway.</text>
</comment>
<comment type="catalytic activity">
    <reaction evidence="10 11">
        <text>D-sedoheptulose 7-phosphate + D-glyceraldehyde 3-phosphate = D-erythrose 4-phosphate + beta-D-fructose 6-phosphate</text>
        <dbReference type="Rhea" id="RHEA:17053"/>
        <dbReference type="ChEBI" id="CHEBI:16897"/>
        <dbReference type="ChEBI" id="CHEBI:57483"/>
        <dbReference type="ChEBI" id="CHEBI:57634"/>
        <dbReference type="ChEBI" id="CHEBI:59776"/>
        <dbReference type="EC" id="2.2.1.2"/>
    </reaction>
</comment>
<dbReference type="PROSITE" id="PS00958">
    <property type="entry name" value="TRANSALDOLASE_2"/>
    <property type="match status" value="1"/>
</dbReference>
<dbReference type="RefSeq" id="WP_095698069.1">
    <property type="nucleotide sequence ID" value="NZ_CP016782.1"/>
</dbReference>
<dbReference type="Proteomes" id="UP000217221">
    <property type="component" value="Chromosome"/>
</dbReference>
<evidence type="ECO:0000313" key="13">
    <source>
        <dbReference type="Proteomes" id="UP000217221"/>
    </source>
</evidence>
<dbReference type="GO" id="GO:0006098">
    <property type="term" value="P:pentose-phosphate shunt"/>
    <property type="evidence" value="ECO:0007669"/>
    <property type="project" value="UniProtKB-UniRule"/>
</dbReference>
<comment type="pathway">
    <text evidence="3 11">Carbohydrate degradation; pentose phosphate pathway; D-glyceraldehyde 3-phosphate and beta-D-fructose 6-phosphate from D-ribose 5-phosphate and D-xylulose 5-phosphate (non-oxidative stage): step 2/3.</text>
</comment>
<dbReference type="KEGG" id="plim:PHILAsVB114_03825"/>
<dbReference type="SUPFAM" id="SSF51569">
    <property type="entry name" value="Aldolase"/>
    <property type="match status" value="1"/>
</dbReference>
<evidence type="ECO:0000256" key="11">
    <source>
        <dbReference type="HAMAP-Rule" id="MF_00493"/>
    </source>
</evidence>
<dbReference type="Gene3D" id="3.20.20.70">
    <property type="entry name" value="Aldolase class I"/>
    <property type="match status" value="1"/>
</dbReference>
<name>A0A249LFA4_9ACTN</name>
<dbReference type="PIRSF" id="PIRSF036915">
    <property type="entry name" value="Trnald_Bac_Plnt"/>
    <property type="match status" value="1"/>
</dbReference>
<proteinExistence type="inferred from homology"/>
<evidence type="ECO:0000256" key="10">
    <source>
        <dbReference type="ARBA" id="ARBA00048810"/>
    </source>
</evidence>
<keyword evidence="8 11" id="KW-0570">Pentose shunt</keyword>
<organism evidence="12 13">
    <name type="scientific">Candidatus Planktophila limnetica</name>
    <dbReference type="NCBI Taxonomy" id="573600"/>
    <lineage>
        <taxon>Bacteria</taxon>
        <taxon>Bacillati</taxon>
        <taxon>Actinomycetota</taxon>
        <taxon>Actinomycetes</taxon>
        <taxon>Candidatus Nanopelagicales</taxon>
        <taxon>Candidatus Nanopelagicaceae</taxon>
        <taxon>Candidatus Planktophila</taxon>
    </lineage>
</organism>
<sequence>MITQEISKAGTSIWLDDLSRAKLTGDDAQSLPSRIANSGVVGVTTNPSIFNSAITGSADYAADIASMKSLSPENIVKKLTTDDVRNACDLFADIYAQSFGVDGRVSIEVDPRLAHDTQNTIDEGKSLWEIVDRPNLLIKVPATKAGLPAITELIASGISVNVTLIFSCQRYEEVIDAFILGIEKAQERGIDLTSIHSVASFFVSRIDTSVDRQLKEINTQSSLELLGKAAIANAVLAYELFLSKSASARWDKLNAAGAHMQRPLWASTGVKDPAYDDTRYVMELIAPSTVNTMPQSTLDAVIDHGKFHGNTITPAIENSHITLAALLKTGVSLNHITDTLETEGVAAFAKAWQALLDDVDKVRNA</sequence>
<dbReference type="PROSITE" id="PS01054">
    <property type="entry name" value="TRANSALDOLASE_1"/>
    <property type="match status" value="1"/>
</dbReference>
<gene>
    <name evidence="11" type="primary">tal</name>
    <name evidence="12" type="ORF">PHILAsVB114_03825</name>
</gene>
<dbReference type="Pfam" id="PF00923">
    <property type="entry name" value="TAL_FSA"/>
    <property type="match status" value="1"/>
</dbReference>
<keyword evidence="6 11" id="KW-0963">Cytoplasm</keyword>
<dbReference type="InterPro" id="IPR004732">
    <property type="entry name" value="Transaldolase_2"/>
</dbReference>
<dbReference type="GO" id="GO:0004801">
    <property type="term" value="F:transaldolase activity"/>
    <property type="evidence" value="ECO:0007669"/>
    <property type="project" value="UniProtKB-UniRule"/>
</dbReference>
<keyword evidence="7 11" id="KW-0808">Transferase</keyword>
<evidence type="ECO:0000256" key="1">
    <source>
        <dbReference type="ARBA" id="ARBA00003518"/>
    </source>
</evidence>
<keyword evidence="9 11" id="KW-0704">Schiff base</keyword>
<dbReference type="NCBIfam" id="NF002881">
    <property type="entry name" value="PRK03343.1"/>
    <property type="match status" value="1"/>
</dbReference>
<keyword evidence="13" id="KW-1185">Reference proteome</keyword>
<evidence type="ECO:0000256" key="4">
    <source>
        <dbReference type="ARBA" id="ARBA00008426"/>
    </source>
</evidence>
<dbReference type="EMBL" id="CP016782">
    <property type="protein sequence ID" value="ASY27772.1"/>
    <property type="molecule type" value="Genomic_DNA"/>
</dbReference>
<evidence type="ECO:0000256" key="9">
    <source>
        <dbReference type="ARBA" id="ARBA00023270"/>
    </source>
</evidence>
<evidence type="ECO:0000256" key="7">
    <source>
        <dbReference type="ARBA" id="ARBA00022679"/>
    </source>
</evidence>
<dbReference type="EC" id="2.2.1.2" evidence="5 11"/>
<protein>
    <recommendedName>
        <fullName evidence="5 11">Transaldolase</fullName>
        <ecNumber evidence="5 11">2.2.1.2</ecNumber>
    </recommendedName>
</protein>
<dbReference type="HAMAP" id="MF_00493">
    <property type="entry name" value="Transaldolase_2"/>
    <property type="match status" value="1"/>
</dbReference>
<evidence type="ECO:0000256" key="6">
    <source>
        <dbReference type="ARBA" id="ARBA00022490"/>
    </source>
</evidence>
<comment type="subcellular location">
    <subcellularLocation>
        <location evidence="2 11">Cytoplasm</location>
    </subcellularLocation>
</comment>
<evidence type="ECO:0000256" key="3">
    <source>
        <dbReference type="ARBA" id="ARBA00004857"/>
    </source>
</evidence>
<dbReference type="InterPro" id="IPR013785">
    <property type="entry name" value="Aldolase_TIM"/>
</dbReference>
<comment type="similarity">
    <text evidence="4 11">Belongs to the transaldolase family. Type 2 subfamily.</text>
</comment>
<evidence type="ECO:0000256" key="8">
    <source>
        <dbReference type="ARBA" id="ARBA00023126"/>
    </source>
</evidence>
<accession>A0A249LFA4</accession>
<dbReference type="NCBIfam" id="TIGR00876">
    <property type="entry name" value="tal_mycobact"/>
    <property type="match status" value="1"/>
</dbReference>
<dbReference type="UniPathway" id="UPA00115">
    <property type="reaction ID" value="UER00414"/>
</dbReference>
<feature type="active site" description="Schiff-base intermediate with substrate" evidence="11">
    <location>
        <position position="139"/>
    </location>
</feature>
<dbReference type="GO" id="GO:0005737">
    <property type="term" value="C:cytoplasm"/>
    <property type="evidence" value="ECO:0007669"/>
    <property type="project" value="UniProtKB-SubCell"/>
</dbReference>
<dbReference type="AlphaFoldDB" id="A0A249LFA4"/>
<dbReference type="InterPro" id="IPR001585">
    <property type="entry name" value="TAL/FSA"/>
</dbReference>
<evidence type="ECO:0000313" key="12">
    <source>
        <dbReference type="EMBL" id="ASY27772.1"/>
    </source>
</evidence>
<dbReference type="PANTHER" id="PTHR10683:SF31">
    <property type="entry name" value="TRANSALDOLASE"/>
    <property type="match status" value="1"/>
</dbReference>
<dbReference type="CDD" id="cd00955">
    <property type="entry name" value="Transaldolase_like"/>
    <property type="match status" value="1"/>
</dbReference>
<reference evidence="12 13" key="1">
    <citation type="submission" date="2016-07" db="EMBL/GenBank/DDBJ databases">
        <title>High microdiversification within the ubiquitous acI lineage of Actinobacteria.</title>
        <authorList>
            <person name="Neuenschwander S.M."/>
            <person name="Salcher M."/>
            <person name="Ghai R."/>
            <person name="Pernthaler J."/>
        </authorList>
    </citation>
    <scope>NUCLEOTIDE SEQUENCE [LARGE SCALE GENOMIC DNA]</scope>
    <source>
        <strain evidence="12">MMS-VB-114</strain>
    </source>
</reference>
<dbReference type="OrthoDB" id="9809101at2"/>
<evidence type="ECO:0000256" key="2">
    <source>
        <dbReference type="ARBA" id="ARBA00004496"/>
    </source>
</evidence>
<dbReference type="PANTHER" id="PTHR10683">
    <property type="entry name" value="TRANSALDOLASE"/>
    <property type="match status" value="1"/>
</dbReference>
<dbReference type="GO" id="GO:0005975">
    <property type="term" value="P:carbohydrate metabolic process"/>
    <property type="evidence" value="ECO:0007669"/>
    <property type="project" value="InterPro"/>
</dbReference>